<dbReference type="PANTHER" id="PTHR13090">
    <property type="entry name" value="ARGININE-HYDROXYLASE NDUFAF5, MITOCHONDRIAL"/>
    <property type="match status" value="1"/>
</dbReference>
<keyword evidence="1" id="KW-0489">Methyltransferase</keyword>
<reference evidence="3 4" key="1">
    <citation type="submission" date="2018-12" db="EMBL/GenBank/DDBJ databases">
        <title>Sphingomonas sp. HMF7854 Genome sequencing and assembly.</title>
        <authorList>
            <person name="Cha I."/>
            <person name="Kang H."/>
            <person name="Kim H."/>
            <person name="Kang J."/>
            <person name="Joh K."/>
        </authorList>
    </citation>
    <scope>NUCLEOTIDE SEQUENCE [LARGE SCALE GENOMIC DNA]</scope>
    <source>
        <strain evidence="3 4">HMF7854</strain>
    </source>
</reference>
<dbReference type="InterPro" id="IPR050602">
    <property type="entry name" value="Malonyl-ACP_OMT"/>
</dbReference>
<proteinExistence type="predicted"/>
<dbReference type="RefSeq" id="WP_126719795.1">
    <property type="nucleotide sequence ID" value="NZ_RWJF01000001.1"/>
</dbReference>
<gene>
    <name evidence="3" type="ORF">HMF7854_14175</name>
</gene>
<evidence type="ECO:0000256" key="2">
    <source>
        <dbReference type="ARBA" id="ARBA00022679"/>
    </source>
</evidence>
<organism evidence="3 4">
    <name type="scientific">Sphingomonas ginkgonis</name>
    <dbReference type="NCBI Taxonomy" id="2315330"/>
    <lineage>
        <taxon>Bacteria</taxon>
        <taxon>Pseudomonadati</taxon>
        <taxon>Pseudomonadota</taxon>
        <taxon>Alphaproteobacteria</taxon>
        <taxon>Sphingomonadales</taxon>
        <taxon>Sphingomonadaceae</taxon>
        <taxon>Sphingomonas</taxon>
    </lineage>
</organism>
<dbReference type="PANTHER" id="PTHR13090:SF1">
    <property type="entry name" value="ARGININE-HYDROXYLASE NDUFAF5, MITOCHONDRIAL"/>
    <property type="match status" value="1"/>
</dbReference>
<dbReference type="InterPro" id="IPR029063">
    <property type="entry name" value="SAM-dependent_MTases_sf"/>
</dbReference>
<dbReference type="SUPFAM" id="SSF53335">
    <property type="entry name" value="S-adenosyl-L-methionine-dependent methyltransferases"/>
    <property type="match status" value="1"/>
</dbReference>
<keyword evidence="2" id="KW-0808">Transferase</keyword>
<accession>A0A429VCV5</accession>
<dbReference type="GO" id="GO:0008168">
    <property type="term" value="F:methyltransferase activity"/>
    <property type="evidence" value="ECO:0007669"/>
    <property type="project" value="UniProtKB-KW"/>
</dbReference>
<keyword evidence="4" id="KW-1185">Reference proteome</keyword>
<dbReference type="AlphaFoldDB" id="A0A429VCV5"/>
<dbReference type="Gene3D" id="3.40.50.150">
    <property type="entry name" value="Vaccinia Virus protein VP39"/>
    <property type="match status" value="1"/>
</dbReference>
<evidence type="ECO:0008006" key="5">
    <source>
        <dbReference type="Google" id="ProtNLM"/>
    </source>
</evidence>
<evidence type="ECO:0000313" key="3">
    <source>
        <dbReference type="EMBL" id="RST31855.1"/>
    </source>
</evidence>
<evidence type="ECO:0000256" key="1">
    <source>
        <dbReference type="ARBA" id="ARBA00022603"/>
    </source>
</evidence>
<comment type="caution">
    <text evidence="3">The sequence shown here is derived from an EMBL/GenBank/DDBJ whole genome shotgun (WGS) entry which is preliminary data.</text>
</comment>
<dbReference type="GO" id="GO:0032259">
    <property type="term" value="P:methylation"/>
    <property type="evidence" value="ECO:0007669"/>
    <property type="project" value="UniProtKB-KW"/>
</dbReference>
<name>A0A429VCV5_9SPHN</name>
<protein>
    <recommendedName>
        <fullName evidence="5">Methyltransferase</fullName>
    </recommendedName>
</protein>
<dbReference type="EMBL" id="RWJF01000001">
    <property type="protein sequence ID" value="RST31855.1"/>
    <property type="molecule type" value="Genomic_DNA"/>
</dbReference>
<dbReference type="Proteomes" id="UP000274661">
    <property type="component" value="Unassembled WGS sequence"/>
</dbReference>
<evidence type="ECO:0000313" key="4">
    <source>
        <dbReference type="Proteomes" id="UP000274661"/>
    </source>
</evidence>
<sequence>MIDDLRERAELEPRRLDRVLVLGIAPGSGLDHVAAQVDRLELGQELELAQRLSTYDAIFCLGLLDTSDQVELLVTMMRQALRPDGVFLAAFPGNDTLPVLRQATILADQACGRGTAARTHPRIAAASIPALLGSAGFGSVVVDVDRMRLRYRSFAALVADLRDAAATNVLAERPKHPNPCFAPALAAAYAALGDEQGTLETIEIVHVFARAGQG</sequence>